<dbReference type="Proteomes" id="UP000653271">
    <property type="component" value="Unassembled WGS sequence"/>
</dbReference>
<feature type="transmembrane region" description="Helical" evidence="1">
    <location>
        <begin position="69"/>
        <end position="91"/>
    </location>
</feature>
<keyword evidence="1" id="KW-0472">Membrane</keyword>
<feature type="transmembrane region" description="Helical" evidence="1">
    <location>
        <begin position="20"/>
        <end position="43"/>
    </location>
</feature>
<dbReference type="OrthoDB" id="5950063at2759"/>
<evidence type="ECO:0000256" key="1">
    <source>
        <dbReference type="SAM" id="Phobius"/>
    </source>
</evidence>
<reference evidence="2" key="1">
    <citation type="submission" date="2019-09" db="EMBL/GenBank/DDBJ databases">
        <title>Bird 10,000 Genomes (B10K) Project - Family phase.</title>
        <authorList>
            <person name="Zhang G."/>
        </authorList>
    </citation>
    <scope>NUCLEOTIDE SEQUENCE</scope>
    <source>
        <strain evidence="2">B10K-DU-008-47</strain>
        <tissue evidence="2">Mixed tissue sample</tissue>
    </source>
</reference>
<dbReference type="PANTHER" id="PTHR14549">
    <property type="entry name" value="TRANSMEMBRANE PROTEIN 223"/>
    <property type="match status" value="1"/>
</dbReference>
<dbReference type="InterPro" id="IPR045325">
    <property type="entry name" value="TMEM70/TMEM186/TMEM223"/>
</dbReference>
<gene>
    <name evidence="2" type="primary">Tmem223</name>
    <name evidence="2" type="ORF">PIACAY_R14173</name>
</gene>
<dbReference type="AlphaFoldDB" id="A0A850WQ80"/>
<organism evidence="2 3">
    <name type="scientific">Piaya cayana</name>
    <name type="common">Common squirrel cuckoo</name>
    <dbReference type="NCBI Taxonomy" id="33601"/>
    <lineage>
        <taxon>Eukaryota</taxon>
        <taxon>Metazoa</taxon>
        <taxon>Chordata</taxon>
        <taxon>Craniata</taxon>
        <taxon>Vertebrata</taxon>
        <taxon>Euteleostomi</taxon>
        <taxon>Archelosauria</taxon>
        <taxon>Archosauria</taxon>
        <taxon>Dinosauria</taxon>
        <taxon>Saurischia</taxon>
        <taxon>Theropoda</taxon>
        <taxon>Coelurosauria</taxon>
        <taxon>Aves</taxon>
        <taxon>Neognathae</taxon>
        <taxon>Neoaves</taxon>
        <taxon>Otidimorphae</taxon>
        <taxon>Cuculiformes</taxon>
        <taxon>Coccyzidae</taxon>
        <taxon>Piaya</taxon>
    </lineage>
</organism>
<feature type="non-terminal residue" evidence="2">
    <location>
        <position position="177"/>
    </location>
</feature>
<accession>A0A850WQ80</accession>
<proteinExistence type="predicted"/>
<evidence type="ECO:0000313" key="2">
    <source>
        <dbReference type="EMBL" id="NWH71987.1"/>
    </source>
</evidence>
<protein>
    <submittedName>
        <fullName evidence="2">TM223 protein</fullName>
    </submittedName>
</protein>
<sequence>LEAGPVPRDVVLFRHERTRFFRLAGAFCVGQGLFWAYLAHVAFTTLRPPPDPEPDPDLPLRPRDNKWRFGFTGSCLALGSLIVAGGCLLPLRAVRQVTLRRGGASVSISTHGALGLGAGPTLTVPLRHLSCRAHRSEVAAAVPLRVKGRPFYFLLDKRGHIPDPRLFDLTVGAYRKL</sequence>
<comment type="caution">
    <text evidence="2">The sequence shown here is derived from an EMBL/GenBank/DDBJ whole genome shotgun (WGS) entry which is preliminary data.</text>
</comment>
<keyword evidence="1" id="KW-1133">Transmembrane helix</keyword>
<dbReference type="Pfam" id="PF06979">
    <property type="entry name" value="TMEM70"/>
    <property type="match status" value="1"/>
</dbReference>
<keyword evidence="3" id="KW-1185">Reference proteome</keyword>
<name>A0A850WQ80_PIACA</name>
<dbReference type="InterPro" id="IPR026100">
    <property type="entry name" value="Tmem223"/>
</dbReference>
<keyword evidence="1" id="KW-0812">Transmembrane</keyword>
<dbReference type="EMBL" id="WAAB01005565">
    <property type="protein sequence ID" value="NWH71987.1"/>
    <property type="molecule type" value="Genomic_DNA"/>
</dbReference>
<dbReference type="PANTHER" id="PTHR14549:SF2">
    <property type="entry name" value="TRANSMEMBRANE PROTEIN 223"/>
    <property type="match status" value="1"/>
</dbReference>
<evidence type="ECO:0000313" key="3">
    <source>
        <dbReference type="Proteomes" id="UP000653271"/>
    </source>
</evidence>
<dbReference type="GO" id="GO:0007399">
    <property type="term" value="P:nervous system development"/>
    <property type="evidence" value="ECO:0007669"/>
    <property type="project" value="TreeGrafter"/>
</dbReference>
<feature type="non-terminal residue" evidence="2">
    <location>
        <position position="1"/>
    </location>
</feature>
<dbReference type="GO" id="GO:0005739">
    <property type="term" value="C:mitochondrion"/>
    <property type="evidence" value="ECO:0007669"/>
    <property type="project" value="TreeGrafter"/>
</dbReference>